<feature type="transmembrane region" description="Helical" evidence="18">
    <location>
        <begin position="249"/>
        <end position="267"/>
    </location>
</feature>
<evidence type="ECO:0000256" key="3">
    <source>
        <dbReference type="ARBA" id="ARBA00022448"/>
    </source>
</evidence>
<evidence type="ECO:0000313" key="21">
    <source>
        <dbReference type="EMBL" id="MCB4824562.1"/>
    </source>
</evidence>
<dbReference type="EC" id="7.2.2.12" evidence="16"/>
<dbReference type="PROSITE" id="PS50846">
    <property type="entry name" value="HMA_2"/>
    <property type="match status" value="2"/>
</dbReference>
<keyword evidence="6 18" id="KW-0812">Transmembrane</keyword>
<dbReference type="PANTHER" id="PTHR48085">
    <property type="entry name" value="CADMIUM/ZINC-TRANSPORTING ATPASE HMA2-RELATED"/>
    <property type="match status" value="1"/>
</dbReference>
<sequence length="864" mass="87624">MAGAGHGGSASWRVEGMDCASCVAKVTKAVERVPSVSDVAVNLMAERLTATLADPAGAAAVERQVAALGYKATRLDAPVATASPATTPPVPASTAPATLAWKVEGMDCASCVAKVEGALRRLPGVSDITVNLMAERLTLRLAPGETDAATIERSLSGLGYAARPLSAGAVIPPATTRPAHDHTAHDHADHDQVGHDHPGHDHSGHAHAGAAGHAQGADEGHGGFGHSHADHDDPADATKPWYATGKARLVWLLGALVLGAYALSLVLPERLTYPLFLAATAVALVPFGRRAFVLARAGSPFSIETLMVTAAVGAAIIGAAEEAAVVVLLFAVGELLENVAAGRARAGIRALATLMPRTALRVQADGSTEQVASDRLTVGDLVLIRPGDRVPCDGTIEDGQSALDESPVTGESVPVARGPGDAVVAGSINADGALRVRVTRAASDNTIARIIRMVEEATASRAPTQRFIERFSNWWTPGAMIVSLAVILGGPLLLGWDWWTGVYRGLAILLIACPCALVISVPAAMASGLSAGARRGLLIKGGAALETIGAARTVAFDKTGTLTEGRPRVTDVVPATGTSDQDLLAHAAGVEAGSAHPLAKAVMAEAAARGIATPPASEAGAVQGRAVTALVAGRRVAVGSPRYAGEVDADLGPLAARVEALESEGKTAVVVIVDGAVAGVLAIRDEPRGDAAQGIAALTRLGIGSVMLTGDNPRTGAAIAGGLGMEVKAGLLPDDKLREIAALRRSGSVVMVGDGINDAPALAAADVGVAMGGGTDVALETADAAVLRDRVTGVAELVGLSRATMLNVKTNVAIAVGLKLVFLVTTLLGVTGLWPAILADTGATVLVTLNALRLLGWKPRTAEE</sequence>
<dbReference type="Gene3D" id="3.40.50.1000">
    <property type="entry name" value="HAD superfamily/HAD-like"/>
    <property type="match status" value="1"/>
</dbReference>
<evidence type="ECO:0000256" key="11">
    <source>
        <dbReference type="ARBA" id="ARBA00022967"/>
    </source>
</evidence>
<evidence type="ECO:0000256" key="14">
    <source>
        <dbReference type="ARBA" id="ARBA00023065"/>
    </source>
</evidence>
<keyword evidence="10 18" id="KW-0067">ATP-binding</keyword>
<dbReference type="Pfam" id="PF00122">
    <property type="entry name" value="E1-E2_ATPase"/>
    <property type="match status" value="1"/>
</dbReference>
<feature type="transmembrane region" description="Helical" evidence="18">
    <location>
        <begin position="474"/>
        <end position="496"/>
    </location>
</feature>
<dbReference type="PANTHER" id="PTHR48085:SF5">
    <property type="entry name" value="CADMIUM_ZINC-TRANSPORTING ATPASE HMA4-RELATED"/>
    <property type="match status" value="1"/>
</dbReference>
<evidence type="ECO:0000256" key="2">
    <source>
        <dbReference type="ARBA" id="ARBA00006024"/>
    </source>
</evidence>
<dbReference type="GO" id="GO:0016463">
    <property type="term" value="F:P-type zinc transporter activity"/>
    <property type="evidence" value="ECO:0007669"/>
    <property type="project" value="UniProtKB-EC"/>
</dbReference>
<dbReference type="InterPro" id="IPR018303">
    <property type="entry name" value="ATPase_P-typ_P_site"/>
</dbReference>
<evidence type="ECO:0000256" key="16">
    <source>
        <dbReference type="ARBA" id="ARBA00039097"/>
    </source>
</evidence>
<evidence type="ECO:0000256" key="18">
    <source>
        <dbReference type="RuleBase" id="RU362081"/>
    </source>
</evidence>
<name>A0A9X1IHA5_9PROT</name>
<feature type="compositionally biased region" description="Low complexity" evidence="19">
    <location>
        <begin position="206"/>
        <end position="215"/>
    </location>
</feature>
<protein>
    <recommendedName>
        <fullName evidence="16">P-type Zn(2+) transporter</fullName>
        <ecNumber evidence="16">7.2.2.12</ecNumber>
    </recommendedName>
</protein>
<keyword evidence="11" id="KW-1278">Translocase</keyword>
<feature type="compositionally biased region" description="Basic and acidic residues" evidence="19">
    <location>
        <begin position="216"/>
        <end position="236"/>
    </location>
</feature>
<gene>
    <name evidence="21" type="primary">cadA</name>
    <name evidence="21" type="ORF">LHA35_22810</name>
</gene>
<feature type="domain" description="HMA" evidence="20">
    <location>
        <begin position="8"/>
        <end position="73"/>
    </location>
</feature>
<dbReference type="NCBIfam" id="TIGR01494">
    <property type="entry name" value="ATPase_P-type"/>
    <property type="match status" value="1"/>
</dbReference>
<evidence type="ECO:0000256" key="13">
    <source>
        <dbReference type="ARBA" id="ARBA00023008"/>
    </source>
</evidence>
<evidence type="ECO:0000256" key="4">
    <source>
        <dbReference type="ARBA" id="ARBA00022475"/>
    </source>
</evidence>
<keyword evidence="9 18" id="KW-0547">Nucleotide-binding</keyword>
<dbReference type="PRINTS" id="PR00119">
    <property type="entry name" value="CATATPASE"/>
</dbReference>
<keyword evidence="15 18" id="KW-0472">Membrane</keyword>
<dbReference type="Gene3D" id="3.40.1110.10">
    <property type="entry name" value="Calcium-transporting ATPase, cytoplasmic domain N"/>
    <property type="match status" value="1"/>
</dbReference>
<evidence type="ECO:0000256" key="1">
    <source>
        <dbReference type="ARBA" id="ARBA00004651"/>
    </source>
</evidence>
<dbReference type="InterPro" id="IPR059000">
    <property type="entry name" value="ATPase_P-type_domA"/>
</dbReference>
<keyword evidence="14" id="KW-0406">Ion transport</keyword>
<dbReference type="SUPFAM" id="SSF81665">
    <property type="entry name" value="Calcium ATPase, transmembrane domain M"/>
    <property type="match status" value="1"/>
</dbReference>
<evidence type="ECO:0000256" key="17">
    <source>
        <dbReference type="ARBA" id="ARBA00047308"/>
    </source>
</evidence>
<dbReference type="Pfam" id="PF00702">
    <property type="entry name" value="Hydrolase"/>
    <property type="match status" value="1"/>
</dbReference>
<dbReference type="InterPro" id="IPR051014">
    <property type="entry name" value="Cation_Transport_ATPase_IB"/>
</dbReference>
<dbReference type="Gene3D" id="2.70.150.10">
    <property type="entry name" value="Calcium-transporting ATPase, cytoplasmic transduction domain A"/>
    <property type="match status" value="1"/>
</dbReference>
<dbReference type="InterPro" id="IPR006121">
    <property type="entry name" value="HMA_dom"/>
</dbReference>
<keyword evidence="8" id="KW-0677">Repeat</keyword>
<dbReference type="GO" id="GO:0005507">
    <property type="term" value="F:copper ion binding"/>
    <property type="evidence" value="ECO:0007669"/>
    <property type="project" value="InterPro"/>
</dbReference>
<dbReference type="SFLD" id="SFLDS00003">
    <property type="entry name" value="Haloacid_Dehalogenase"/>
    <property type="match status" value="1"/>
</dbReference>
<dbReference type="InterPro" id="IPR044492">
    <property type="entry name" value="P_typ_ATPase_HD_dom"/>
</dbReference>
<proteinExistence type="inferred from homology"/>
<dbReference type="SUPFAM" id="SSF56784">
    <property type="entry name" value="HAD-like"/>
    <property type="match status" value="1"/>
</dbReference>
<comment type="similarity">
    <text evidence="2 18">Belongs to the cation transport ATPase (P-type) (TC 3.A.3) family. Type IB subfamily.</text>
</comment>
<keyword evidence="7 18" id="KW-0479">Metal-binding</keyword>
<dbReference type="GO" id="GO:0016887">
    <property type="term" value="F:ATP hydrolysis activity"/>
    <property type="evidence" value="ECO:0007669"/>
    <property type="project" value="InterPro"/>
</dbReference>
<accession>A0A9X1IHA5</accession>
<dbReference type="InterPro" id="IPR036412">
    <property type="entry name" value="HAD-like_sf"/>
</dbReference>
<keyword evidence="5" id="KW-0597">Phosphoprotein</keyword>
<keyword evidence="4 18" id="KW-1003">Cell membrane</keyword>
<organism evidence="21 22">
    <name type="scientific">Roseicella aerolata</name>
    <dbReference type="NCBI Taxonomy" id="2883479"/>
    <lineage>
        <taxon>Bacteria</taxon>
        <taxon>Pseudomonadati</taxon>
        <taxon>Pseudomonadota</taxon>
        <taxon>Alphaproteobacteria</taxon>
        <taxon>Acetobacterales</taxon>
        <taxon>Roseomonadaceae</taxon>
        <taxon>Roseicella</taxon>
    </lineage>
</organism>
<dbReference type="NCBIfam" id="TIGR00003">
    <property type="entry name" value="copper ion binding protein"/>
    <property type="match status" value="1"/>
</dbReference>
<feature type="domain" description="HMA" evidence="20">
    <location>
        <begin position="97"/>
        <end position="163"/>
    </location>
</feature>
<evidence type="ECO:0000256" key="19">
    <source>
        <dbReference type="SAM" id="MobiDB-lite"/>
    </source>
</evidence>
<dbReference type="InterPro" id="IPR023299">
    <property type="entry name" value="ATPase_P-typ_cyto_dom_N"/>
</dbReference>
<dbReference type="AlphaFoldDB" id="A0A9X1IHA5"/>
<dbReference type="Gene3D" id="3.30.70.100">
    <property type="match status" value="2"/>
</dbReference>
<evidence type="ECO:0000256" key="6">
    <source>
        <dbReference type="ARBA" id="ARBA00022692"/>
    </source>
</evidence>
<dbReference type="InterPro" id="IPR001757">
    <property type="entry name" value="P_typ_ATPase"/>
</dbReference>
<evidence type="ECO:0000256" key="15">
    <source>
        <dbReference type="ARBA" id="ARBA00023136"/>
    </source>
</evidence>
<dbReference type="PROSITE" id="PS00154">
    <property type="entry name" value="ATPASE_E1_E2"/>
    <property type="match status" value="1"/>
</dbReference>
<evidence type="ECO:0000256" key="8">
    <source>
        <dbReference type="ARBA" id="ARBA00022737"/>
    </source>
</evidence>
<feature type="transmembrane region" description="Helical" evidence="18">
    <location>
        <begin position="273"/>
        <end position="292"/>
    </location>
</feature>
<dbReference type="InterPro" id="IPR017969">
    <property type="entry name" value="Heavy-metal-associated_CS"/>
</dbReference>
<evidence type="ECO:0000256" key="5">
    <source>
        <dbReference type="ARBA" id="ARBA00022553"/>
    </source>
</evidence>
<dbReference type="InterPro" id="IPR008250">
    <property type="entry name" value="ATPase_P-typ_transduc_dom_A_sf"/>
</dbReference>
<dbReference type="GO" id="GO:0015086">
    <property type="term" value="F:cadmium ion transmembrane transporter activity"/>
    <property type="evidence" value="ECO:0007669"/>
    <property type="project" value="TreeGrafter"/>
</dbReference>
<dbReference type="SFLD" id="SFLDF00027">
    <property type="entry name" value="p-type_atpase"/>
    <property type="match status" value="1"/>
</dbReference>
<reference evidence="21" key="1">
    <citation type="submission" date="2021-10" db="EMBL/GenBank/DDBJ databases">
        <title>Roseicella aerolatum sp. nov., isolated from aerosols of e-waste dismantling site.</title>
        <authorList>
            <person name="Qin T."/>
        </authorList>
    </citation>
    <scope>NUCLEOTIDE SEQUENCE</scope>
    <source>
        <strain evidence="21">GB24</strain>
    </source>
</reference>
<dbReference type="SFLD" id="SFLDG00002">
    <property type="entry name" value="C1.7:_P-type_atpase_like"/>
    <property type="match status" value="1"/>
</dbReference>
<dbReference type="EMBL" id="JAJAQI010000046">
    <property type="protein sequence ID" value="MCB4824562.1"/>
    <property type="molecule type" value="Genomic_DNA"/>
</dbReference>
<evidence type="ECO:0000256" key="9">
    <source>
        <dbReference type="ARBA" id="ARBA00022741"/>
    </source>
</evidence>
<evidence type="ECO:0000259" key="20">
    <source>
        <dbReference type="PROSITE" id="PS50846"/>
    </source>
</evidence>
<dbReference type="SUPFAM" id="SSF55008">
    <property type="entry name" value="HMA, heavy metal-associated domain"/>
    <property type="match status" value="2"/>
</dbReference>
<feature type="transmembrane region" description="Helical" evidence="18">
    <location>
        <begin position="502"/>
        <end position="525"/>
    </location>
</feature>
<dbReference type="InterPro" id="IPR023214">
    <property type="entry name" value="HAD_sf"/>
</dbReference>
<feature type="region of interest" description="Disordered" evidence="19">
    <location>
        <begin position="170"/>
        <end position="236"/>
    </location>
</feature>
<evidence type="ECO:0000256" key="12">
    <source>
        <dbReference type="ARBA" id="ARBA00022989"/>
    </source>
</evidence>
<dbReference type="InterPro" id="IPR006122">
    <property type="entry name" value="HMA_Cu_ion-bd"/>
</dbReference>
<comment type="caution">
    <text evidence="21">The sequence shown here is derived from an EMBL/GenBank/DDBJ whole genome shotgun (WGS) entry which is preliminary data.</text>
</comment>
<dbReference type="GO" id="GO:0005524">
    <property type="term" value="F:ATP binding"/>
    <property type="evidence" value="ECO:0007669"/>
    <property type="project" value="UniProtKB-UniRule"/>
</dbReference>
<dbReference type="PROSITE" id="PS01229">
    <property type="entry name" value="COF_2"/>
    <property type="match status" value="1"/>
</dbReference>
<keyword evidence="22" id="KW-1185">Reference proteome</keyword>
<dbReference type="SUPFAM" id="SSF81653">
    <property type="entry name" value="Calcium ATPase, transduction domain A"/>
    <property type="match status" value="1"/>
</dbReference>
<dbReference type="InterPro" id="IPR036163">
    <property type="entry name" value="HMA_dom_sf"/>
</dbReference>
<dbReference type="PROSITE" id="PS01047">
    <property type="entry name" value="HMA_1"/>
    <property type="match status" value="2"/>
</dbReference>
<feature type="compositionally biased region" description="Basic and acidic residues" evidence="19">
    <location>
        <begin position="178"/>
        <end position="204"/>
    </location>
</feature>
<dbReference type="InterPro" id="IPR027256">
    <property type="entry name" value="P-typ_ATPase_IB"/>
</dbReference>
<keyword evidence="13" id="KW-0186">Copper</keyword>
<dbReference type="NCBIfam" id="TIGR01525">
    <property type="entry name" value="ATPase-IB_hvy"/>
    <property type="match status" value="1"/>
</dbReference>
<feature type="transmembrane region" description="Helical" evidence="18">
    <location>
        <begin position="812"/>
        <end position="830"/>
    </location>
</feature>
<evidence type="ECO:0000256" key="10">
    <source>
        <dbReference type="ARBA" id="ARBA00022840"/>
    </source>
</evidence>
<dbReference type="NCBIfam" id="TIGR01512">
    <property type="entry name" value="ATPase-IB2_Cd"/>
    <property type="match status" value="1"/>
</dbReference>
<dbReference type="PRINTS" id="PR00941">
    <property type="entry name" value="CDATPASE"/>
</dbReference>
<dbReference type="GO" id="GO:0005886">
    <property type="term" value="C:plasma membrane"/>
    <property type="evidence" value="ECO:0007669"/>
    <property type="project" value="UniProtKB-SubCell"/>
</dbReference>
<comment type="catalytic activity">
    <reaction evidence="17">
        <text>Zn(2+)(in) + ATP + H2O = Zn(2+)(out) + ADP + phosphate + H(+)</text>
        <dbReference type="Rhea" id="RHEA:20621"/>
        <dbReference type="ChEBI" id="CHEBI:15377"/>
        <dbReference type="ChEBI" id="CHEBI:15378"/>
        <dbReference type="ChEBI" id="CHEBI:29105"/>
        <dbReference type="ChEBI" id="CHEBI:30616"/>
        <dbReference type="ChEBI" id="CHEBI:43474"/>
        <dbReference type="ChEBI" id="CHEBI:456216"/>
        <dbReference type="EC" id="7.2.2.12"/>
    </reaction>
</comment>
<keyword evidence="12 18" id="KW-1133">Transmembrane helix</keyword>
<dbReference type="Proteomes" id="UP001139311">
    <property type="component" value="Unassembled WGS sequence"/>
</dbReference>
<dbReference type="NCBIfam" id="TIGR01511">
    <property type="entry name" value="ATPase-IB1_Cu"/>
    <property type="match status" value="1"/>
</dbReference>
<dbReference type="FunFam" id="2.70.150.10:FF:000002">
    <property type="entry name" value="Copper-transporting ATPase 1, putative"/>
    <property type="match status" value="1"/>
</dbReference>
<keyword evidence="3" id="KW-0813">Transport</keyword>
<evidence type="ECO:0000313" key="22">
    <source>
        <dbReference type="Proteomes" id="UP001139311"/>
    </source>
</evidence>
<evidence type="ECO:0000256" key="7">
    <source>
        <dbReference type="ARBA" id="ARBA00022723"/>
    </source>
</evidence>
<dbReference type="Pfam" id="PF00403">
    <property type="entry name" value="HMA"/>
    <property type="match status" value="2"/>
</dbReference>
<dbReference type="CDD" id="cd00371">
    <property type="entry name" value="HMA"/>
    <property type="match status" value="2"/>
</dbReference>
<dbReference type="InterPro" id="IPR023298">
    <property type="entry name" value="ATPase_P-typ_TM_dom_sf"/>
</dbReference>
<comment type="subcellular location">
    <subcellularLocation>
        <location evidence="1">Cell membrane</location>
        <topology evidence="1">Multi-pass membrane protein</topology>
    </subcellularLocation>
</comment>